<gene>
    <name evidence="2" type="ORF">LCGC14_0595000</name>
</gene>
<dbReference type="AlphaFoldDB" id="A0A0F9TYD6"/>
<proteinExistence type="predicted"/>
<comment type="caution">
    <text evidence="2">The sequence shown here is derived from an EMBL/GenBank/DDBJ whole genome shotgun (WGS) entry which is preliminary data.</text>
</comment>
<dbReference type="EMBL" id="LAZR01000940">
    <property type="protein sequence ID" value="KKN54151.1"/>
    <property type="molecule type" value="Genomic_DNA"/>
</dbReference>
<protein>
    <submittedName>
        <fullName evidence="2">Uncharacterized protein</fullName>
    </submittedName>
</protein>
<feature type="coiled-coil region" evidence="1">
    <location>
        <begin position="71"/>
        <end position="98"/>
    </location>
</feature>
<dbReference type="SUPFAM" id="SSF52540">
    <property type="entry name" value="P-loop containing nucleoside triphosphate hydrolases"/>
    <property type="match status" value="1"/>
</dbReference>
<keyword evidence="1" id="KW-0175">Coiled coil</keyword>
<name>A0A0F9TYD6_9ZZZZ</name>
<accession>A0A0F9TYD6</accession>
<dbReference type="InterPro" id="IPR027417">
    <property type="entry name" value="P-loop_NTPase"/>
</dbReference>
<evidence type="ECO:0000313" key="2">
    <source>
        <dbReference type="EMBL" id="KKN54151.1"/>
    </source>
</evidence>
<sequence length="602" mass="66637">MGGPFLTSKSDPKIILVPHSVYSANGKLQGTIQAFDLDGKYLTECHSNNWSSPKEREKAAEEFAEWTAQPIQDCRIAMNSAMEAARKAEKEQRDIEENTPRPAPLIHDRPTIYVIGQPLRESVSKSWDAIKAANRPEPRFFNRNGEMAELRRNDETSVPYSFALTKDGLRGHLDRAIDFMKRTASDGETHVLPPPWVAADMLEFSVPPLPTLYGVRTSPYMAVDGSIVTQSGYDEQSGYYLHLGDMEMPEVALQPSVDDLAEAVDLISGELLVDFAFEGPADECHAIAALMNPVIRPLINGPTPFFIFEAPGPGTGKTYLAEVITAVSAAGNGFMTNAPFGDDEWRKLLITALKTSPAVIVFDNISVKLNSSTFCLVLTTSEPWKTRDLGGTKDLTLSVNTTWIGTGNNPEMSEEVTRRTVRSRQDARVEDPSARDDWRHPDLMGWAKTNRPRLLWSIFTLVRAWMAAGRPPGDVTMGSYDQWAKTVGGILGNAGYTGFLGNRSDLYRDSARERNDTTAFVHRWWDLYAGEPVPASTLIEMSTRENLLLEARAGKTGHAALVRIGRLLAQSRGQIFDGIRVGSGPPDRFTKSNTWKLEKVES</sequence>
<evidence type="ECO:0000256" key="1">
    <source>
        <dbReference type="SAM" id="Coils"/>
    </source>
</evidence>
<organism evidence="2">
    <name type="scientific">marine sediment metagenome</name>
    <dbReference type="NCBI Taxonomy" id="412755"/>
    <lineage>
        <taxon>unclassified sequences</taxon>
        <taxon>metagenomes</taxon>
        <taxon>ecological metagenomes</taxon>
    </lineage>
</organism>
<reference evidence="2" key="1">
    <citation type="journal article" date="2015" name="Nature">
        <title>Complex archaea that bridge the gap between prokaryotes and eukaryotes.</title>
        <authorList>
            <person name="Spang A."/>
            <person name="Saw J.H."/>
            <person name="Jorgensen S.L."/>
            <person name="Zaremba-Niedzwiedzka K."/>
            <person name="Martijn J."/>
            <person name="Lind A.E."/>
            <person name="van Eijk R."/>
            <person name="Schleper C."/>
            <person name="Guy L."/>
            <person name="Ettema T.J."/>
        </authorList>
    </citation>
    <scope>NUCLEOTIDE SEQUENCE</scope>
</reference>